<dbReference type="Pfam" id="PF02687">
    <property type="entry name" value="FtsX"/>
    <property type="match status" value="1"/>
</dbReference>
<organism evidence="8 9">
    <name type="scientific">Alkaliphilus pronyensis</name>
    <dbReference type="NCBI Taxonomy" id="1482732"/>
    <lineage>
        <taxon>Bacteria</taxon>
        <taxon>Bacillati</taxon>
        <taxon>Bacillota</taxon>
        <taxon>Clostridia</taxon>
        <taxon>Peptostreptococcales</taxon>
        <taxon>Natronincolaceae</taxon>
        <taxon>Alkaliphilus</taxon>
    </lineage>
</organism>
<dbReference type="GO" id="GO:0055085">
    <property type="term" value="P:transmembrane transport"/>
    <property type="evidence" value="ECO:0007669"/>
    <property type="project" value="UniProtKB-UniRule"/>
</dbReference>
<feature type="transmembrane region" description="Helical" evidence="6">
    <location>
        <begin position="559"/>
        <end position="578"/>
    </location>
</feature>
<gene>
    <name evidence="8" type="ORF">F8154_05875</name>
</gene>
<comment type="subcellular location">
    <subcellularLocation>
        <location evidence="1 6">Cell membrane</location>
        <topology evidence="1 6">Multi-pass membrane protein</topology>
    </subcellularLocation>
</comment>
<feature type="transmembrane region" description="Helical" evidence="6">
    <location>
        <begin position="209"/>
        <end position="229"/>
    </location>
</feature>
<dbReference type="OrthoDB" id="9781780at2"/>
<keyword evidence="9" id="KW-1185">Reference proteome</keyword>
<keyword evidence="3 6" id="KW-0812">Transmembrane</keyword>
<feature type="transmembrane region" description="Helical" evidence="6">
    <location>
        <begin position="249"/>
        <end position="273"/>
    </location>
</feature>
<sequence>MMKTRSGKSMIYVKLSYKNIIKMFKEYSIYFITITFCAGFFYSFNSLSNDTEVVNLVPSVKLMYIQLEGISFIVSFTIIFLVIYINNFIIKKRTKEFAIYTILGMNQKIISLLFFIENAIIGMLSVMLGCLLGILISFSLRGLIINSFELRIMNKVMFNFNTFTKTIIFYLVIFIVVGLVNMYRINKLKIIDLLLNHRKNEELKIKNKIIQLAIFILSIGMCIYAFSSIYEYLGNYSQVKGETHSIDQIIIFVSYAIGTYGLFYSISSIFSLFKMKFKKYTQKKINLFFISELISKINTKTKVITTLSLVILISLISFSVGFIMSTWGENFKDRVTVYDIEIETEYNDIIDESLSLEIDFSEVHEYIEKIGDTQDSKGYNLFFIKESDFHRRKRIDFPPLLMKLSDYNDIRKINGYEKIELRSNEFAIHYKELDISAKEIKNLHFVEKGLSINENQMMLKEAHLFNETFGNSITNDYVGYTIIVQDDLTNHLKVAKSAYVVDLVDELTIKESDNLTEFLVSWYMQNYPEHLANDSQPIDIKTKVEQEVSSKISVMVVKLTGLLIGAILLIMCLTVLTIQQLVDSVENKYKYDILHKLGVDGGDINAVIVKQVLIQMNLPFIWATIGFLIFLYSFFKGFGREINAFFSDGSFLLSGFGLPILIFLCIYLTYFMFTITIYINNVKFNREL</sequence>
<evidence type="ECO:0000256" key="1">
    <source>
        <dbReference type="ARBA" id="ARBA00004651"/>
    </source>
</evidence>
<dbReference type="InterPro" id="IPR003838">
    <property type="entry name" value="ABC3_permease_C"/>
</dbReference>
<name>A0A6I0FC94_9FIRM</name>
<feature type="transmembrane region" description="Helical" evidence="6">
    <location>
        <begin position="303"/>
        <end position="327"/>
    </location>
</feature>
<evidence type="ECO:0000256" key="4">
    <source>
        <dbReference type="ARBA" id="ARBA00022989"/>
    </source>
</evidence>
<dbReference type="PANTHER" id="PTHR46795:SF3">
    <property type="entry name" value="ABC TRANSPORTER PERMEASE"/>
    <property type="match status" value="1"/>
</dbReference>
<evidence type="ECO:0000256" key="6">
    <source>
        <dbReference type="PIRNR" id="PIRNR018968"/>
    </source>
</evidence>
<feature type="transmembrane region" description="Helical" evidence="6">
    <location>
        <begin position="64"/>
        <end position="89"/>
    </location>
</feature>
<proteinExistence type="inferred from homology"/>
<reference evidence="8 9" key="1">
    <citation type="submission" date="2019-10" db="EMBL/GenBank/DDBJ databases">
        <title>Alkaliphilus serpentinus sp. nov. and Alkaliphilus pronyensis sp. nov., two novel anaerobic alkaliphilic species isolated from the serpentinized-hosted hydrothermal field of the Prony Bay (New Caledonia).</title>
        <authorList>
            <person name="Postec A."/>
        </authorList>
    </citation>
    <scope>NUCLEOTIDE SEQUENCE [LARGE SCALE GENOMIC DNA]</scope>
    <source>
        <strain evidence="8 9">LacV</strain>
    </source>
</reference>
<feature type="domain" description="ABC3 transporter permease C-terminal" evidence="7">
    <location>
        <begin position="70"/>
        <end position="188"/>
    </location>
</feature>
<accession>A0A6I0FC94</accession>
<evidence type="ECO:0000256" key="5">
    <source>
        <dbReference type="ARBA" id="ARBA00023136"/>
    </source>
</evidence>
<keyword evidence="5 6" id="KW-0472">Membrane</keyword>
<keyword evidence="6" id="KW-0813">Transport</keyword>
<evidence type="ECO:0000313" key="8">
    <source>
        <dbReference type="EMBL" id="KAB3535575.1"/>
    </source>
</evidence>
<dbReference type="InterPro" id="IPR052536">
    <property type="entry name" value="ABC-4_Integral_Memb_Prot"/>
</dbReference>
<feature type="transmembrane region" description="Helical" evidence="6">
    <location>
        <begin position="110"/>
        <end position="138"/>
    </location>
</feature>
<dbReference type="EMBL" id="WBZC01000017">
    <property type="protein sequence ID" value="KAB3535575.1"/>
    <property type="molecule type" value="Genomic_DNA"/>
</dbReference>
<dbReference type="GO" id="GO:0005886">
    <property type="term" value="C:plasma membrane"/>
    <property type="evidence" value="ECO:0007669"/>
    <property type="project" value="UniProtKB-SubCell"/>
</dbReference>
<keyword evidence="4 6" id="KW-1133">Transmembrane helix</keyword>
<feature type="transmembrane region" description="Helical" evidence="6">
    <location>
        <begin position="618"/>
        <end position="635"/>
    </location>
</feature>
<dbReference type="InterPro" id="IPR027022">
    <property type="entry name" value="ABC_permease_BceB-typ"/>
</dbReference>
<dbReference type="AlphaFoldDB" id="A0A6I0FC94"/>
<dbReference type="Proteomes" id="UP000432715">
    <property type="component" value="Unassembled WGS sequence"/>
</dbReference>
<evidence type="ECO:0000256" key="2">
    <source>
        <dbReference type="ARBA" id="ARBA00022475"/>
    </source>
</evidence>
<dbReference type="PANTHER" id="PTHR46795">
    <property type="entry name" value="ABC TRANSPORTER PERMEASE-RELATED-RELATED"/>
    <property type="match status" value="1"/>
</dbReference>
<evidence type="ECO:0000256" key="3">
    <source>
        <dbReference type="ARBA" id="ARBA00022692"/>
    </source>
</evidence>
<keyword evidence="2 6" id="KW-1003">Cell membrane</keyword>
<comment type="caution">
    <text evidence="8">The sequence shown here is derived from an EMBL/GenBank/DDBJ whole genome shotgun (WGS) entry which is preliminary data.</text>
</comment>
<protein>
    <submittedName>
        <fullName evidence="8">FtsX-like permease family protein</fullName>
    </submittedName>
</protein>
<feature type="transmembrane region" description="Helical" evidence="6">
    <location>
        <begin position="655"/>
        <end position="679"/>
    </location>
</feature>
<evidence type="ECO:0000313" key="9">
    <source>
        <dbReference type="Proteomes" id="UP000432715"/>
    </source>
</evidence>
<feature type="transmembrane region" description="Helical" evidence="6">
    <location>
        <begin position="27"/>
        <end position="44"/>
    </location>
</feature>
<feature type="transmembrane region" description="Helical" evidence="6">
    <location>
        <begin position="158"/>
        <end position="180"/>
    </location>
</feature>
<comment type="similarity">
    <text evidence="6">Belongs to the ABC-4 integral membrane protein family.</text>
</comment>
<evidence type="ECO:0000259" key="7">
    <source>
        <dbReference type="Pfam" id="PF02687"/>
    </source>
</evidence>
<dbReference type="PIRSF" id="PIRSF018968">
    <property type="entry name" value="ABC_permease_BceB"/>
    <property type="match status" value="1"/>
</dbReference>